<sequence>MALPKEIHIDPFTDFGFKKLFGEEESKEHLIDFLNQILPKKDLISHLQYGQNEHLPKTALDRKAIFDLYCTNQSGEHFIIELQRATQMHIVDRSIYYSSFLIQQQGRKGKNWNYQLQKVYVICILDFLLEERLKLGNKLIHHGQIMEIHQHQPLSNKLNYLFIEVPKFNKAPAELKNRKDQWLFLLKNLPNLQKRPKALQERIFQRFFDRAKIAKLPPEEAEKYIIAKGKMGDYKNTLDYREAKGRKEGKIEGKLEGKLEEKEKLALKLHGKGFPLKEIAEMVEVDPAEIEKWLKSSKK</sequence>
<keyword evidence="2" id="KW-1185">Reference proteome</keyword>
<organism evidence="1 2">
    <name type="scientific">Persicobacter diffluens</name>
    <dbReference type="NCBI Taxonomy" id="981"/>
    <lineage>
        <taxon>Bacteria</taxon>
        <taxon>Pseudomonadati</taxon>
        <taxon>Bacteroidota</taxon>
        <taxon>Cytophagia</taxon>
        <taxon>Cytophagales</taxon>
        <taxon>Persicobacteraceae</taxon>
        <taxon>Persicobacter</taxon>
    </lineage>
</organism>
<proteinExistence type="predicted"/>
<reference evidence="1 2" key="1">
    <citation type="submission" date="2021-12" db="EMBL/GenBank/DDBJ databases">
        <title>Genome sequencing of bacteria with rrn-lacking chromosome and rrn-plasmid.</title>
        <authorList>
            <person name="Anda M."/>
            <person name="Iwasaki W."/>
        </authorList>
    </citation>
    <scope>NUCLEOTIDE SEQUENCE [LARGE SCALE GENOMIC DNA]</scope>
    <source>
        <strain evidence="1 2">NBRC 15940</strain>
    </source>
</reference>
<accession>A0AAN4W081</accession>
<name>A0AAN4W081_9BACT</name>
<evidence type="ECO:0000313" key="2">
    <source>
        <dbReference type="Proteomes" id="UP001310022"/>
    </source>
</evidence>
<dbReference type="NCBIfam" id="TIGR01784">
    <property type="entry name" value="T_den_put_tspse"/>
    <property type="match status" value="1"/>
</dbReference>
<dbReference type="Proteomes" id="UP001310022">
    <property type="component" value="Unassembled WGS sequence"/>
</dbReference>
<comment type="caution">
    <text evidence="1">The sequence shown here is derived from an EMBL/GenBank/DDBJ whole genome shotgun (WGS) entry which is preliminary data.</text>
</comment>
<gene>
    <name evidence="1" type="ORF">PEDI_20870</name>
</gene>
<dbReference type="PANTHER" id="PTHR41317:SF1">
    <property type="entry name" value="PD-(D_E)XK NUCLEASE FAMILY TRANSPOSASE"/>
    <property type="match status" value="1"/>
</dbReference>
<evidence type="ECO:0000313" key="1">
    <source>
        <dbReference type="EMBL" id="GJM61535.1"/>
    </source>
</evidence>
<dbReference type="InterPro" id="IPR010106">
    <property type="entry name" value="RpnA"/>
</dbReference>
<dbReference type="Pfam" id="PF12784">
    <property type="entry name" value="PDDEXK_2"/>
    <property type="match status" value="1"/>
</dbReference>
<dbReference type="RefSeq" id="WP_338237064.1">
    <property type="nucleotide sequence ID" value="NZ_BQKE01000001.1"/>
</dbReference>
<evidence type="ECO:0008006" key="3">
    <source>
        <dbReference type="Google" id="ProtNLM"/>
    </source>
</evidence>
<dbReference type="AlphaFoldDB" id="A0AAN4W081"/>
<protein>
    <recommendedName>
        <fullName evidence="3">Rpn family recombination-promoting nuclease/putative transposase</fullName>
    </recommendedName>
</protein>
<dbReference type="EMBL" id="BQKE01000001">
    <property type="protein sequence ID" value="GJM61535.1"/>
    <property type="molecule type" value="Genomic_DNA"/>
</dbReference>
<dbReference type="PANTHER" id="PTHR41317">
    <property type="entry name" value="PD-(D_E)XK NUCLEASE FAMILY TRANSPOSASE"/>
    <property type="match status" value="1"/>
</dbReference>